<evidence type="ECO:0000313" key="6">
    <source>
        <dbReference type="Proteomes" id="UP000430079"/>
    </source>
</evidence>
<evidence type="ECO:0000256" key="1">
    <source>
        <dbReference type="ARBA" id="ARBA00022857"/>
    </source>
</evidence>
<keyword evidence="1" id="KW-0521">NADP</keyword>
<dbReference type="SUPFAM" id="SSF51735">
    <property type="entry name" value="NAD(P)-binding Rossmann-fold domains"/>
    <property type="match status" value="1"/>
</dbReference>
<evidence type="ECO:0000259" key="4">
    <source>
        <dbReference type="Pfam" id="PF13460"/>
    </source>
</evidence>
<feature type="compositionally biased region" description="Low complexity" evidence="3">
    <location>
        <begin position="97"/>
        <end position="113"/>
    </location>
</feature>
<sequence>MIVVTGATGNIGRPLVDQLLVRGARVRALTRSPERAGLPAAVETVRADFTSDRSMATALEGADALFLNLAGVGGPGTAAQLVGTAAASTPWSPPPTRAASRSSPTRPCSAPTPWRRRREPT</sequence>
<comment type="caution">
    <text evidence="5">The sequence shown here is derived from an EMBL/GenBank/DDBJ whole genome shotgun (WGS) entry which is preliminary data.</text>
</comment>
<keyword evidence="2" id="KW-0560">Oxidoreductase</keyword>
<feature type="region of interest" description="Disordered" evidence="3">
    <location>
        <begin position="84"/>
        <end position="121"/>
    </location>
</feature>
<dbReference type="Pfam" id="PF13460">
    <property type="entry name" value="NAD_binding_10"/>
    <property type="match status" value="1"/>
</dbReference>
<reference evidence="5 6" key="1">
    <citation type="submission" date="2019-12" db="EMBL/GenBank/DDBJ databases">
        <title>Whole genome shotgun sequence of Streptomyces hygroscopicus subsp. glebosus NBRC 13786.</title>
        <authorList>
            <person name="Ichikawa N."/>
            <person name="Kimura A."/>
            <person name="Kitahashi Y."/>
            <person name="Komaki H."/>
            <person name="Tamura T."/>
        </authorList>
    </citation>
    <scope>NUCLEOTIDE SEQUENCE [LARGE SCALE GENOMIC DNA]</scope>
    <source>
        <strain evidence="5 6">NBRC 13786</strain>
    </source>
</reference>
<evidence type="ECO:0000256" key="3">
    <source>
        <dbReference type="SAM" id="MobiDB-lite"/>
    </source>
</evidence>
<dbReference type="PANTHER" id="PTHR47706">
    <property type="entry name" value="NMRA-LIKE FAMILY PROTEIN"/>
    <property type="match status" value="1"/>
</dbReference>
<proteinExistence type="predicted"/>
<protein>
    <recommendedName>
        <fullName evidence="4">NAD(P)-binding domain-containing protein</fullName>
    </recommendedName>
</protein>
<dbReference type="GO" id="GO:0016491">
    <property type="term" value="F:oxidoreductase activity"/>
    <property type="evidence" value="ECO:0007669"/>
    <property type="project" value="UniProtKB-KW"/>
</dbReference>
<dbReference type="EMBL" id="BLIO01000001">
    <property type="protein sequence ID" value="GFE13401.1"/>
    <property type="molecule type" value="Genomic_DNA"/>
</dbReference>
<keyword evidence="6" id="KW-1185">Reference proteome</keyword>
<evidence type="ECO:0000313" key="5">
    <source>
        <dbReference type="EMBL" id="GFE13401.1"/>
    </source>
</evidence>
<dbReference type="InterPro" id="IPR036291">
    <property type="entry name" value="NAD(P)-bd_dom_sf"/>
</dbReference>
<dbReference type="AlphaFoldDB" id="A0A640ST10"/>
<dbReference type="Proteomes" id="UP000430079">
    <property type="component" value="Unassembled WGS sequence"/>
</dbReference>
<gene>
    <name evidence="5" type="ORF">Sgleb_14480</name>
</gene>
<name>A0A640ST10_9ACTN</name>
<dbReference type="InterPro" id="IPR016040">
    <property type="entry name" value="NAD(P)-bd_dom"/>
</dbReference>
<evidence type="ECO:0000256" key="2">
    <source>
        <dbReference type="ARBA" id="ARBA00023002"/>
    </source>
</evidence>
<organism evidence="5 6">
    <name type="scientific">Streptomyces glebosus</name>
    <dbReference type="NCBI Taxonomy" id="249580"/>
    <lineage>
        <taxon>Bacteria</taxon>
        <taxon>Bacillati</taxon>
        <taxon>Actinomycetota</taxon>
        <taxon>Actinomycetes</taxon>
        <taxon>Kitasatosporales</taxon>
        <taxon>Streptomycetaceae</taxon>
        <taxon>Streptomyces</taxon>
    </lineage>
</organism>
<feature type="domain" description="NAD(P)-binding" evidence="4">
    <location>
        <begin position="6"/>
        <end position="80"/>
    </location>
</feature>
<dbReference type="InterPro" id="IPR051609">
    <property type="entry name" value="NmrA/Isoflavone_reductase-like"/>
</dbReference>
<accession>A0A640ST10</accession>
<dbReference type="Gene3D" id="3.40.50.720">
    <property type="entry name" value="NAD(P)-binding Rossmann-like Domain"/>
    <property type="match status" value="1"/>
</dbReference>
<dbReference type="PANTHER" id="PTHR47706:SF9">
    <property type="entry name" value="NMRA-LIKE DOMAIN-CONTAINING PROTEIN-RELATED"/>
    <property type="match status" value="1"/>
</dbReference>
<dbReference type="RefSeq" id="WP_190143665.1">
    <property type="nucleotide sequence ID" value="NZ_BLIO01000001.1"/>
</dbReference>